<dbReference type="PANTHER" id="PTHR14969:SF13">
    <property type="entry name" value="AT30094P"/>
    <property type="match status" value="1"/>
</dbReference>
<evidence type="ECO:0000259" key="2">
    <source>
        <dbReference type="SMART" id="SM00014"/>
    </source>
</evidence>
<comment type="caution">
    <text evidence="3">The sequence shown here is derived from an EMBL/GenBank/DDBJ whole genome shotgun (WGS) entry which is preliminary data.</text>
</comment>
<evidence type="ECO:0000256" key="1">
    <source>
        <dbReference type="SAM" id="Phobius"/>
    </source>
</evidence>
<feature type="transmembrane region" description="Helical" evidence="1">
    <location>
        <begin position="68"/>
        <end position="88"/>
    </location>
</feature>
<name>A0A7V5P0V2_9BACT</name>
<sequence>MGDMPATKFDPILLLELVDKKLFFWLNHQRHPLLDQIMPYLSDERFIYAFFGVFAVIIISSLKVRGAALILGVWLLVMGSDLVCGKVLKPYFKRPRPYLVLSNFYLYKNHRWQLIKSPLKGESFSLPSCHATNVACAATLFASLLPRFSLLFWAFALAVGYSRVYLGVHYPFDVLAGFLVGAFIGYLGRFVLARFKTESEP</sequence>
<dbReference type="InterPro" id="IPR000326">
    <property type="entry name" value="PAP2/HPO"/>
</dbReference>
<organism evidence="3">
    <name type="scientific">Thermodesulfatator atlanticus</name>
    <dbReference type="NCBI Taxonomy" id="501497"/>
    <lineage>
        <taxon>Bacteria</taxon>
        <taxon>Pseudomonadati</taxon>
        <taxon>Thermodesulfobacteriota</taxon>
        <taxon>Thermodesulfobacteria</taxon>
        <taxon>Thermodesulfobacteriales</taxon>
        <taxon>Thermodesulfatatoraceae</taxon>
        <taxon>Thermodesulfatator</taxon>
    </lineage>
</organism>
<feature type="transmembrane region" description="Helical" evidence="1">
    <location>
        <begin position="174"/>
        <end position="192"/>
    </location>
</feature>
<dbReference type="InterPro" id="IPR036938">
    <property type="entry name" value="PAP2/HPO_sf"/>
</dbReference>
<feature type="transmembrane region" description="Helical" evidence="1">
    <location>
        <begin position="46"/>
        <end position="62"/>
    </location>
</feature>
<dbReference type="Gene3D" id="1.20.144.10">
    <property type="entry name" value="Phosphatidic acid phosphatase type 2/haloperoxidase"/>
    <property type="match status" value="1"/>
</dbReference>
<dbReference type="Proteomes" id="UP000886101">
    <property type="component" value="Unassembled WGS sequence"/>
</dbReference>
<reference evidence="3" key="1">
    <citation type="journal article" date="2020" name="mSystems">
        <title>Genome- and Community-Level Interaction Insights into Carbon Utilization and Element Cycling Functions of Hydrothermarchaeota in Hydrothermal Sediment.</title>
        <authorList>
            <person name="Zhou Z."/>
            <person name="Liu Y."/>
            <person name="Xu W."/>
            <person name="Pan J."/>
            <person name="Luo Z.H."/>
            <person name="Li M."/>
        </authorList>
    </citation>
    <scope>NUCLEOTIDE SEQUENCE [LARGE SCALE GENOMIC DNA]</scope>
    <source>
        <strain evidence="3">HyVt-533</strain>
    </source>
</reference>
<accession>A0A7V5P0V2</accession>
<dbReference type="SMART" id="SM00014">
    <property type="entry name" value="acidPPc"/>
    <property type="match status" value="1"/>
</dbReference>
<keyword evidence="1" id="KW-0472">Membrane</keyword>
<dbReference type="EMBL" id="DROK01000194">
    <property type="protein sequence ID" value="HHI97534.1"/>
    <property type="molecule type" value="Genomic_DNA"/>
</dbReference>
<evidence type="ECO:0000313" key="3">
    <source>
        <dbReference type="EMBL" id="HHI97534.1"/>
    </source>
</evidence>
<dbReference type="SUPFAM" id="SSF48317">
    <property type="entry name" value="Acid phosphatase/Vanadium-dependent haloperoxidase"/>
    <property type="match status" value="1"/>
</dbReference>
<dbReference type="Pfam" id="PF01569">
    <property type="entry name" value="PAP2"/>
    <property type="match status" value="1"/>
</dbReference>
<keyword evidence="1" id="KW-1133">Transmembrane helix</keyword>
<gene>
    <name evidence="3" type="ORF">ENJ96_06750</name>
</gene>
<dbReference type="PANTHER" id="PTHR14969">
    <property type="entry name" value="SPHINGOSINE-1-PHOSPHATE PHOSPHOHYDROLASE"/>
    <property type="match status" value="1"/>
</dbReference>
<proteinExistence type="predicted"/>
<dbReference type="AlphaFoldDB" id="A0A7V5P0V2"/>
<feature type="domain" description="Phosphatidic acid phosphatase type 2/haloperoxidase" evidence="2">
    <location>
        <begin position="70"/>
        <end position="189"/>
    </location>
</feature>
<keyword evidence="1" id="KW-0812">Transmembrane</keyword>
<protein>
    <submittedName>
        <fullName evidence="3">Phosphatase PAP2 family protein</fullName>
    </submittedName>
</protein>